<dbReference type="SUPFAM" id="SSF53474">
    <property type="entry name" value="alpha/beta-Hydrolases"/>
    <property type="match status" value="1"/>
</dbReference>
<evidence type="ECO:0000313" key="3">
    <source>
        <dbReference type="Proteomes" id="UP001602245"/>
    </source>
</evidence>
<dbReference type="InterPro" id="IPR050471">
    <property type="entry name" value="AB_hydrolase"/>
</dbReference>
<keyword evidence="2" id="KW-0378">Hydrolase</keyword>
<feature type="domain" description="AB hydrolase-1" evidence="1">
    <location>
        <begin position="25"/>
        <end position="272"/>
    </location>
</feature>
<dbReference type="PANTHER" id="PTHR43433:SF5">
    <property type="entry name" value="AB HYDROLASE-1 DOMAIN-CONTAINING PROTEIN"/>
    <property type="match status" value="1"/>
</dbReference>
<dbReference type="EMBL" id="JBIAZU010000008">
    <property type="protein sequence ID" value="MFF5296038.1"/>
    <property type="molecule type" value="Genomic_DNA"/>
</dbReference>
<dbReference type="Gene3D" id="3.40.50.1820">
    <property type="entry name" value="alpha/beta hydrolase"/>
    <property type="match status" value="1"/>
</dbReference>
<dbReference type="Proteomes" id="UP001602245">
    <property type="component" value="Unassembled WGS sequence"/>
</dbReference>
<keyword evidence="3" id="KW-1185">Reference proteome</keyword>
<reference evidence="2 3" key="1">
    <citation type="submission" date="2024-10" db="EMBL/GenBank/DDBJ databases">
        <title>The Natural Products Discovery Center: Release of the First 8490 Sequenced Strains for Exploring Actinobacteria Biosynthetic Diversity.</title>
        <authorList>
            <person name="Kalkreuter E."/>
            <person name="Kautsar S.A."/>
            <person name="Yang D."/>
            <person name="Bader C.D."/>
            <person name="Teijaro C.N."/>
            <person name="Fluegel L."/>
            <person name="Davis C.M."/>
            <person name="Simpson J.R."/>
            <person name="Lauterbach L."/>
            <person name="Steele A.D."/>
            <person name="Gui C."/>
            <person name="Meng S."/>
            <person name="Li G."/>
            <person name="Viehrig K."/>
            <person name="Ye F."/>
            <person name="Su P."/>
            <person name="Kiefer A.F."/>
            <person name="Nichols A."/>
            <person name="Cepeda A.J."/>
            <person name="Yan W."/>
            <person name="Fan B."/>
            <person name="Jiang Y."/>
            <person name="Adhikari A."/>
            <person name="Zheng C.-J."/>
            <person name="Schuster L."/>
            <person name="Cowan T.M."/>
            <person name="Smanski M.J."/>
            <person name="Chevrette M.G."/>
            <person name="De Carvalho L.P.S."/>
            <person name="Shen B."/>
        </authorList>
    </citation>
    <scope>NUCLEOTIDE SEQUENCE [LARGE SCALE GENOMIC DNA]</scope>
    <source>
        <strain evidence="2 3">NPDC000087</strain>
    </source>
</reference>
<protein>
    <submittedName>
        <fullName evidence="2">Alpha/beta fold hydrolase</fullName>
    </submittedName>
</protein>
<dbReference type="PANTHER" id="PTHR43433">
    <property type="entry name" value="HYDROLASE, ALPHA/BETA FOLD FAMILY PROTEIN"/>
    <property type="match status" value="1"/>
</dbReference>
<dbReference type="InterPro" id="IPR000073">
    <property type="entry name" value="AB_hydrolase_1"/>
</dbReference>
<sequence>MRGVAEVRANGIDIWYETVGDPADPPLLLVMGLGAQLIDWPAGFVEQLAGRGFHVILFDNRDSGLSTALDDLGLPDIGAIFGGDASSVAYLLSDLAADAADLLKALGIDRAHIVGASMGGMIAQQLTIDHPDVVASLASIMSTPGPRVGRPTPEAQAVLLRPPAADRAGAIAAGVDAARVVGSPAYPTPRADIERRVAAKYDRGYRPAGTLRQYAAIVASPDRTERLRDVAVPVVVIHGEADPLIPMAGGEATAAAIPGSELLLIPGMGHDLPIPLWGRIIDAIEVNARGTRPD</sequence>
<proteinExistence type="predicted"/>
<evidence type="ECO:0000313" key="2">
    <source>
        <dbReference type="EMBL" id="MFF5296038.1"/>
    </source>
</evidence>
<dbReference type="InterPro" id="IPR029058">
    <property type="entry name" value="AB_hydrolase_fold"/>
</dbReference>
<gene>
    <name evidence="2" type="ORF">ACFY35_41950</name>
</gene>
<evidence type="ECO:0000259" key="1">
    <source>
        <dbReference type="Pfam" id="PF00561"/>
    </source>
</evidence>
<accession>A0ABW6WRW1</accession>
<dbReference type="Pfam" id="PF00561">
    <property type="entry name" value="Abhydrolase_1"/>
    <property type="match status" value="1"/>
</dbReference>
<dbReference type="RefSeq" id="WP_211216754.1">
    <property type="nucleotide sequence ID" value="NZ_JBIAZU010000008.1"/>
</dbReference>
<comment type="caution">
    <text evidence="2">The sequence shown here is derived from an EMBL/GenBank/DDBJ whole genome shotgun (WGS) entry which is preliminary data.</text>
</comment>
<dbReference type="GO" id="GO:0016787">
    <property type="term" value="F:hydrolase activity"/>
    <property type="evidence" value="ECO:0007669"/>
    <property type="project" value="UniProtKB-KW"/>
</dbReference>
<name>A0ABW6WRW1_9ACTN</name>
<organism evidence="2 3">
    <name type="scientific">Paractinoplanes globisporus</name>
    <dbReference type="NCBI Taxonomy" id="113565"/>
    <lineage>
        <taxon>Bacteria</taxon>
        <taxon>Bacillati</taxon>
        <taxon>Actinomycetota</taxon>
        <taxon>Actinomycetes</taxon>
        <taxon>Micromonosporales</taxon>
        <taxon>Micromonosporaceae</taxon>
        <taxon>Paractinoplanes</taxon>
    </lineage>
</organism>